<dbReference type="Pfam" id="PF10722">
    <property type="entry name" value="YbjN"/>
    <property type="match status" value="1"/>
</dbReference>
<evidence type="ECO:0000313" key="1">
    <source>
        <dbReference type="EMBL" id="AKK04246.1"/>
    </source>
</evidence>
<protein>
    <submittedName>
        <fullName evidence="1">Putative bacterial sensory transduction regulator</fullName>
    </submittedName>
</protein>
<dbReference type="KEGG" id="cei:CEPID_12115"/>
<organism evidence="1 2">
    <name type="scientific">Corynebacterium epidermidicanis</name>
    <dbReference type="NCBI Taxonomy" id="1050174"/>
    <lineage>
        <taxon>Bacteria</taxon>
        <taxon>Bacillati</taxon>
        <taxon>Actinomycetota</taxon>
        <taxon>Actinomycetes</taxon>
        <taxon>Mycobacteriales</taxon>
        <taxon>Corynebacteriaceae</taxon>
        <taxon>Corynebacterium</taxon>
    </lineage>
</organism>
<name>A0A0G3GSU3_9CORY</name>
<proteinExistence type="predicted"/>
<dbReference type="RefSeq" id="WP_047241117.1">
    <property type="nucleotide sequence ID" value="NZ_CP011541.1"/>
</dbReference>
<gene>
    <name evidence="1" type="ORF">CEPID_12115</name>
</gene>
<sequence>MELFDIDPIDSRDIVTPVSAVRAMGALTDIGIMYRVDDDDPNDFYAHFAGFVIHFTWDGPFEPGLLVSARLWGRLPERRLADFQRWMVDFHAGSFQPIATYQQHDDGIHVVFRTKLSLKGGLSDSQLTANVKRLIDGIIGATSDAATEFPELAATEPGFLSSIDEENQNLILPVTLERLPVVLTALEVEDIESDGVNVVGRYGDREYACKMFAGGLWLQMRSEFEYEIEPQHLGEFTEFANKKNSEWRDTAVYIEELGENFRLVFESNTPVHIGMTTAQLGEALRDSLWGQDRLARQCHEELDLVDF</sequence>
<dbReference type="STRING" id="1050174.CEPID_12115"/>
<keyword evidence="2" id="KW-1185">Reference proteome</keyword>
<evidence type="ECO:0000313" key="2">
    <source>
        <dbReference type="Proteomes" id="UP000035368"/>
    </source>
</evidence>
<dbReference type="EMBL" id="CP011541">
    <property type="protein sequence ID" value="AKK04246.1"/>
    <property type="molecule type" value="Genomic_DNA"/>
</dbReference>
<dbReference type="PATRIC" id="fig|1050174.4.peg.2447"/>
<dbReference type="Proteomes" id="UP000035368">
    <property type="component" value="Chromosome"/>
</dbReference>
<accession>A0A0G3GSU3</accession>
<dbReference type="InterPro" id="IPR019660">
    <property type="entry name" value="Put_sensory_transdc_reg_YbjN"/>
</dbReference>
<reference evidence="1 2" key="1">
    <citation type="submission" date="2015-05" db="EMBL/GenBank/DDBJ databases">
        <title>Complete genome sequence of Corynebacterium epidermidicanis DSM 45586, isolated from the skin of a dog suffering from pruritus.</title>
        <authorList>
            <person name="Ruckert C."/>
            <person name="Albersmeier A."/>
            <person name="Winkler A."/>
            <person name="Tauch A."/>
        </authorList>
    </citation>
    <scope>NUCLEOTIDE SEQUENCE [LARGE SCALE GENOMIC DNA]</scope>
    <source>
        <strain evidence="1 2">DSM 45586</strain>
    </source>
</reference>
<dbReference type="AlphaFoldDB" id="A0A0G3GSU3"/>